<dbReference type="InterPro" id="IPR017853">
    <property type="entry name" value="GH"/>
</dbReference>
<dbReference type="SUPFAM" id="SSF51445">
    <property type="entry name" value="(Trans)glycosidases"/>
    <property type="match status" value="1"/>
</dbReference>
<feature type="compositionally biased region" description="Low complexity" evidence="3">
    <location>
        <begin position="9"/>
        <end position="21"/>
    </location>
</feature>
<dbReference type="Gene3D" id="3.90.400.10">
    <property type="entry name" value="Oligo-1,6-glucosidase, Domain 2"/>
    <property type="match status" value="1"/>
</dbReference>
<dbReference type="Pfam" id="PF00128">
    <property type="entry name" value="Alpha-amylase"/>
    <property type="match status" value="1"/>
</dbReference>
<evidence type="ECO:0000313" key="5">
    <source>
        <dbReference type="EMBL" id="RKN12175.1"/>
    </source>
</evidence>
<proteinExistence type="inferred from homology"/>
<comment type="similarity">
    <text evidence="1">Belongs to the glycosyl hydrolase 13 family.</text>
</comment>
<evidence type="ECO:0000313" key="7">
    <source>
        <dbReference type="Proteomes" id="UP000268652"/>
    </source>
</evidence>
<keyword evidence="7" id="KW-1185">Reference proteome</keyword>
<keyword evidence="5" id="KW-0378">Hydrolase</keyword>
<dbReference type="GO" id="GO:0009313">
    <property type="term" value="P:oligosaccharide catabolic process"/>
    <property type="evidence" value="ECO:0007669"/>
    <property type="project" value="TreeGrafter"/>
</dbReference>
<evidence type="ECO:0000256" key="2">
    <source>
        <dbReference type="ARBA" id="ARBA00023180"/>
    </source>
</evidence>
<gene>
    <name evidence="6" type="ORF">D7318_05790</name>
    <name evidence="5" type="ORF">D7319_04690</name>
</gene>
<evidence type="ECO:0000256" key="3">
    <source>
        <dbReference type="SAM" id="MobiDB-lite"/>
    </source>
</evidence>
<dbReference type="SMART" id="SM00642">
    <property type="entry name" value="Aamy"/>
    <property type="match status" value="1"/>
</dbReference>
<evidence type="ECO:0000256" key="1">
    <source>
        <dbReference type="ARBA" id="ARBA00008061"/>
    </source>
</evidence>
<dbReference type="CDD" id="cd11332">
    <property type="entry name" value="AmyAc_OligoGlu_TS"/>
    <property type="match status" value="1"/>
</dbReference>
<organism evidence="5 8">
    <name type="scientific">Streptomyces radicis</name>
    <dbReference type="NCBI Taxonomy" id="1750517"/>
    <lineage>
        <taxon>Bacteria</taxon>
        <taxon>Bacillati</taxon>
        <taxon>Actinomycetota</taxon>
        <taxon>Actinomycetes</taxon>
        <taxon>Kitasatosporales</taxon>
        <taxon>Streptomycetaceae</taxon>
        <taxon>Streptomyces</taxon>
    </lineage>
</organism>
<dbReference type="PANTHER" id="PTHR10357">
    <property type="entry name" value="ALPHA-AMYLASE FAMILY MEMBER"/>
    <property type="match status" value="1"/>
</dbReference>
<name>A0A3A9WGU9_9ACTN</name>
<dbReference type="EMBL" id="RBDY01000003">
    <property type="protein sequence ID" value="RKN25772.1"/>
    <property type="molecule type" value="Genomic_DNA"/>
</dbReference>
<protein>
    <submittedName>
        <fullName evidence="5">Glycoside hydrolase family 13 protein</fullName>
    </submittedName>
</protein>
<dbReference type="EMBL" id="RBDX01000002">
    <property type="protein sequence ID" value="RKN12175.1"/>
    <property type="molecule type" value="Genomic_DNA"/>
</dbReference>
<dbReference type="RefSeq" id="WP_120695786.1">
    <property type="nucleotide sequence ID" value="NZ_RBDX01000002.1"/>
</dbReference>
<dbReference type="Gene3D" id="3.20.20.80">
    <property type="entry name" value="Glycosidases"/>
    <property type="match status" value="1"/>
</dbReference>
<feature type="region of interest" description="Disordered" evidence="3">
    <location>
        <begin position="1"/>
        <end position="21"/>
    </location>
</feature>
<keyword evidence="2" id="KW-0325">Glycoprotein</keyword>
<sequence length="555" mass="60882">MTQHLADRAQPSGAPATSPATPSEWWRDAVIYQVYPRSFADGNGDGMGDLAGIRARLPYLAELGVDAVWLSPFYASPQADAGYDVADYRAIDPMFGDLHDADALIRDAHHLGLKVITDLVPNHSSDRHEWFRRALREGPGSPLRERYHFRPGRGTHGELPPNDWESIFGGPAWTRVDDPEGTPGEWYLHLFAPEQPDLNWDNRAVHDEFRSVLRFWLDMGVDGFRIDVAHGLVKAPGLPDMGQPGQLRLLGTDILPFFDQDGVHEIYRSWRTILDEYPTPRIGVAEAWTPTPDRTALYVRSDELHQAFNFHYLNTPWNAEELRGAIDSSLDSMRPVGAPSTWVLSNHDVVRHRTRLGGGLERARAATLLMLALPGSAYLYQGEELGLPEVTDLPDEARQDPAFFRRGAEAEGQDGLRDGCRVPIPWTPEGPSYGFGDGGSWLPQPPTWATLSVARQTGDPASTLELYRAALAARRAHAALGAGDAVRWLAAPDGVLAFRRLGADGSAVVCAVNTTATPVPVPGLLPEPGRALLTSAPLPDPGVLPGDCTVWWESL</sequence>
<feature type="domain" description="Glycosyl hydrolase family 13 catalytic" evidence="4">
    <location>
        <begin position="33"/>
        <end position="417"/>
    </location>
</feature>
<evidence type="ECO:0000259" key="4">
    <source>
        <dbReference type="SMART" id="SM00642"/>
    </source>
</evidence>
<evidence type="ECO:0000313" key="8">
    <source>
        <dbReference type="Proteomes" id="UP000275024"/>
    </source>
</evidence>
<dbReference type="FunFam" id="3.90.400.10:FF:000001">
    <property type="entry name" value="Maltase A3, isoform A"/>
    <property type="match status" value="1"/>
</dbReference>
<dbReference type="PANTHER" id="PTHR10357:SF179">
    <property type="entry name" value="NEUTRAL AND BASIC AMINO ACID TRANSPORT PROTEIN RBAT"/>
    <property type="match status" value="1"/>
</dbReference>
<accession>A0A3A9WGU9</accession>
<reference evidence="7 8" key="1">
    <citation type="submission" date="2018-09" db="EMBL/GenBank/DDBJ databases">
        <title>Streptomyces sp. nov. DS1-2, an endophytic actinomycete isolated from roots of Dendrobium scabrilingue.</title>
        <authorList>
            <person name="Kuncharoen N."/>
            <person name="Kudo T."/>
            <person name="Ohkuma M."/>
            <person name="Yuki M."/>
            <person name="Tanasupawat S."/>
        </authorList>
    </citation>
    <scope>NUCLEOTIDE SEQUENCE [LARGE SCALE GENOMIC DNA]</scope>
    <source>
        <strain evidence="5 8">AZ1-7</strain>
        <strain evidence="6 7">DS1-2</strain>
    </source>
</reference>
<evidence type="ECO:0000313" key="6">
    <source>
        <dbReference type="EMBL" id="RKN25772.1"/>
    </source>
</evidence>
<dbReference type="AlphaFoldDB" id="A0A3A9WGU9"/>
<dbReference type="GO" id="GO:0004556">
    <property type="term" value="F:alpha-amylase activity"/>
    <property type="evidence" value="ECO:0007669"/>
    <property type="project" value="TreeGrafter"/>
</dbReference>
<dbReference type="InterPro" id="IPR045857">
    <property type="entry name" value="O16G_dom_2"/>
</dbReference>
<dbReference type="Proteomes" id="UP000268652">
    <property type="component" value="Unassembled WGS sequence"/>
</dbReference>
<dbReference type="Proteomes" id="UP000275024">
    <property type="component" value="Unassembled WGS sequence"/>
</dbReference>
<comment type="caution">
    <text evidence="5">The sequence shown here is derived from an EMBL/GenBank/DDBJ whole genome shotgun (WGS) entry which is preliminary data.</text>
</comment>
<dbReference type="InterPro" id="IPR006047">
    <property type="entry name" value="GH13_cat_dom"/>
</dbReference>
<dbReference type="OrthoDB" id="9043248at2"/>